<dbReference type="Proteomes" id="UP000562929">
    <property type="component" value="Unassembled WGS sequence"/>
</dbReference>
<accession>A0A8H4Q1V1</accession>
<dbReference type="GO" id="GO:0005737">
    <property type="term" value="C:cytoplasm"/>
    <property type="evidence" value="ECO:0007669"/>
    <property type="project" value="TreeGrafter"/>
</dbReference>
<dbReference type="InterPro" id="IPR007472">
    <property type="entry name" value="N-end_Aminoacyl_Trfase_C"/>
</dbReference>
<evidence type="ECO:0000256" key="2">
    <source>
        <dbReference type="ARBA" id="ARBA00012025"/>
    </source>
</evidence>
<comment type="similarity">
    <text evidence="1">Belongs to the R-transferase family.</text>
</comment>
<feature type="domain" description="N-end aminoacyl transferase N-terminal" evidence="6">
    <location>
        <begin position="28"/>
        <end position="104"/>
    </location>
</feature>
<keyword evidence="9" id="KW-1185">Reference proteome</keyword>
<dbReference type="GO" id="GO:0004057">
    <property type="term" value="F:arginyl-tRNA--protein transferase activity"/>
    <property type="evidence" value="ECO:0007669"/>
    <property type="project" value="UniProtKB-EC"/>
</dbReference>
<dbReference type="AlphaFoldDB" id="A0A8H4Q1V1"/>
<dbReference type="Pfam" id="PF04376">
    <property type="entry name" value="ATE_N"/>
    <property type="match status" value="1"/>
</dbReference>
<proteinExistence type="inferred from homology"/>
<feature type="domain" description="N-end rule aminoacyl transferase C-terminal" evidence="7">
    <location>
        <begin position="176"/>
        <end position="312"/>
    </location>
</feature>
<reference evidence="8 9" key="1">
    <citation type="journal article" date="2020" name="G3 (Bethesda)">
        <title>Genetic Underpinnings of Host Manipulation by Ophiocordyceps as Revealed by Comparative Transcriptomics.</title>
        <authorList>
            <person name="Will I."/>
            <person name="Das B."/>
            <person name="Trinh T."/>
            <person name="Brachmann A."/>
            <person name="Ohm R.A."/>
            <person name="de Bekker C."/>
        </authorList>
    </citation>
    <scope>NUCLEOTIDE SEQUENCE [LARGE SCALE GENOMIC DNA]</scope>
    <source>
        <strain evidence="8 9">EC05</strain>
    </source>
</reference>
<organism evidence="8 9">
    <name type="scientific">Ophiocordyceps camponoti-floridani</name>
    <dbReference type="NCBI Taxonomy" id="2030778"/>
    <lineage>
        <taxon>Eukaryota</taxon>
        <taxon>Fungi</taxon>
        <taxon>Dikarya</taxon>
        <taxon>Ascomycota</taxon>
        <taxon>Pezizomycotina</taxon>
        <taxon>Sordariomycetes</taxon>
        <taxon>Hypocreomycetidae</taxon>
        <taxon>Hypocreales</taxon>
        <taxon>Ophiocordycipitaceae</taxon>
        <taxon>Ophiocordyceps</taxon>
    </lineage>
</organism>
<evidence type="ECO:0000256" key="4">
    <source>
        <dbReference type="ARBA" id="ARBA00023315"/>
    </source>
</evidence>
<dbReference type="InterPro" id="IPR007471">
    <property type="entry name" value="N-end_Aminoacyl_Trfase_N"/>
</dbReference>
<feature type="region of interest" description="Disordered" evidence="5">
    <location>
        <begin position="346"/>
        <end position="374"/>
    </location>
</feature>
<name>A0A8H4Q1V1_9HYPO</name>
<evidence type="ECO:0000256" key="5">
    <source>
        <dbReference type="SAM" id="MobiDB-lite"/>
    </source>
</evidence>
<gene>
    <name evidence="8" type="ORF">GQ602_006726</name>
</gene>
<evidence type="ECO:0000259" key="7">
    <source>
        <dbReference type="Pfam" id="PF04377"/>
    </source>
</evidence>
<evidence type="ECO:0000313" key="8">
    <source>
        <dbReference type="EMBL" id="KAF4582102.1"/>
    </source>
</evidence>
<evidence type="ECO:0000259" key="6">
    <source>
        <dbReference type="Pfam" id="PF04376"/>
    </source>
</evidence>
<evidence type="ECO:0000313" key="9">
    <source>
        <dbReference type="Proteomes" id="UP000562929"/>
    </source>
</evidence>
<protein>
    <recommendedName>
        <fullName evidence="2">arginyltransferase</fullName>
        <ecNumber evidence="2">2.3.2.8</ecNumber>
    </recommendedName>
</protein>
<dbReference type="PANTHER" id="PTHR21367:SF1">
    <property type="entry name" value="ARGINYL-TRNA--PROTEIN TRANSFERASE 1"/>
    <property type="match status" value="1"/>
</dbReference>
<dbReference type="EMBL" id="JAACLJ010000008">
    <property type="protein sequence ID" value="KAF4582102.1"/>
    <property type="molecule type" value="Genomic_DNA"/>
</dbReference>
<dbReference type="EC" id="2.3.2.8" evidence="2"/>
<dbReference type="InterPro" id="IPR016181">
    <property type="entry name" value="Acyl_CoA_acyltransferase"/>
</dbReference>
<dbReference type="Pfam" id="PF04377">
    <property type="entry name" value="ATE_C"/>
    <property type="match status" value="1"/>
</dbReference>
<sequence length="459" mass="52375">MDAFGSRGLGNSATDYELIAPIGYANSSRCGYCSGKASSSSTNRFSYYARATSMSPAFYQTLINRCWRRSGKLLYRPNPRHACCPHYTLRLDANQFRPSRDQRQAVNRFNRYILGDSYVKEAARLFPRSKAETKRRNNEFRLVERLHEAEYDGLGKPPEPAHKFTVTLEDNTFTEEKYLVYENYQRVVHKEDEKQIGRRSFERFLCASPLRRGTVIDPDGRRRRLGSYHQCYRVDGVLVAIGVLDLLPDSVSSVYFFYHEMMHEHTPGKLGAMFEISLALEEGYRWWYSGFYIHSCPKMRYKMDFSPQYILDPVALTWDVLDETVLRLLDQKPFVSLSLERQAAASGDDAMDTADRGFNASPTMDQMRDDGGEDEDRLPLLESDMPAIPSVAEMERVDLDHVGIVFNEAAGPIFRTGQTSRWHAESVRDWPSFRAAVAELAAALGPDLVGSFCVDLTRG</sequence>
<dbReference type="SUPFAM" id="SSF55729">
    <property type="entry name" value="Acyl-CoA N-acyltransferases (Nat)"/>
    <property type="match status" value="1"/>
</dbReference>
<evidence type="ECO:0000256" key="3">
    <source>
        <dbReference type="ARBA" id="ARBA00022679"/>
    </source>
</evidence>
<dbReference type="OrthoDB" id="74183at2759"/>
<keyword evidence="3 8" id="KW-0808">Transferase</keyword>
<comment type="caution">
    <text evidence="8">The sequence shown here is derived from an EMBL/GenBank/DDBJ whole genome shotgun (WGS) entry which is preliminary data.</text>
</comment>
<dbReference type="InterPro" id="IPR030700">
    <property type="entry name" value="N-end_Aminoacyl_Trfase"/>
</dbReference>
<dbReference type="PANTHER" id="PTHR21367">
    <property type="entry name" value="ARGININE-TRNA-PROTEIN TRANSFERASE 1"/>
    <property type="match status" value="1"/>
</dbReference>
<evidence type="ECO:0000256" key="1">
    <source>
        <dbReference type="ARBA" id="ARBA00009991"/>
    </source>
</evidence>
<keyword evidence="4" id="KW-0012">Acyltransferase</keyword>